<dbReference type="PANTHER" id="PTHR31600">
    <property type="entry name" value="TINY MACROCYSTS PROTEIN B-RELATED"/>
    <property type="match status" value="1"/>
</dbReference>
<evidence type="ECO:0000256" key="2">
    <source>
        <dbReference type="SAM" id="Phobius"/>
    </source>
</evidence>
<proteinExistence type="predicted"/>
<dbReference type="PANTHER" id="PTHR31600:SF2">
    <property type="entry name" value="GAMETE ENRICHED GENE 10 PROTEIN-RELATED"/>
    <property type="match status" value="1"/>
</dbReference>
<organism evidence="3 4">
    <name type="scientific">Paramecium sonneborni</name>
    <dbReference type="NCBI Taxonomy" id="65129"/>
    <lineage>
        <taxon>Eukaryota</taxon>
        <taxon>Sar</taxon>
        <taxon>Alveolata</taxon>
        <taxon>Ciliophora</taxon>
        <taxon>Intramacronucleata</taxon>
        <taxon>Oligohymenophorea</taxon>
        <taxon>Peniculida</taxon>
        <taxon>Parameciidae</taxon>
        <taxon>Paramecium</taxon>
    </lineage>
</organism>
<comment type="caution">
    <text evidence="3">The sequence shown here is derived from an EMBL/GenBank/DDBJ whole genome shotgun (WGS) entry which is preliminary data.</text>
</comment>
<feature type="transmembrane region" description="Helical" evidence="2">
    <location>
        <begin position="234"/>
        <end position="254"/>
    </location>
</feature>
<feature type="transmembrane region" description="Helical" evidence="2">
    <location>
        <begin position="1304"/>
        <end position="1323"/>
    </location>
</feature>
<feature type="transmembrane region" description="Helical" evidence="2">
    <location>
        <begin position="166"/>
        <end position="188"/>
    </location>
</feature>
<keyword evidence="4" id="KW-1185">Reference proteome</keyword>
<sequence>MKRDFEKQNKKNIGLAEIFNKLIQITLHCKKSVNIHYQVQLILLFICKFQLVFFLIQLEYLWQEEKNYYLLQKVLLLIFRTDIFLQTFEMVNKFVIYIILSILIIQKLLCAFSQSDLKIKTRYIYLNKVLGVYFQLYYTFFHIILTTLVCLFLAHQFNQLHVNNLYYIHLLFGILCFVILQLEAIYHLQISESSIDGKIICFDRIRITVKDYIMYILNLIVIILFSVVKTTQLISWIIHLLILLSISLNTINLQENQTVIENTKKNIIYFSDSFSIIYVFYSLIQLIVQKQQFQVLIYTIFSFPLLLKILIKFDQYSNTKLDHQAFSKSKTNIFAITQFLLKKQNNHFQPLIFKLYIHNYHQKSCRDIKCICSQEIIYIDPRDAAGLTQNIYKDFVHQKLKQMRKFIFNQNIGNINQIQYYTILYGVLLANNGWPIQSIKHFNQLIYGQLSKSSLKSVNSNVQNPHSFSATLRNDSSSQTQTDPDKKIENIKKNNKTKVYKHTISYQIKFEQTQMSKIFFIQNQIRQNLKYFFGNSQLTAEMHNVSEQIQNFIEQEMKIDQYVKDIKKILKIKLKYFENLMTYIKEKRISDLLKSLMDITNKMISFKNTLLSQYEILQSKRLQSLQIFFEAEVFKNYLDAFKMQNQSTLSEDQIQIINRTLNINFNTNDMSYIILQIDDDLQNAELIKFSSSLLKLVDTKEDLSFEQLFLPFILREHPLLISRFFKIGQSKYFKQFNQTFLRTKKNMAKSIVFTFDNIVQFKQDKIILVGLLQEIVIQSAYIMVDVNQIVGGITNSFFSLLGYNSQIIESIPDFSIFYQLKITQIFPNFNDLIQNEDQQSSLKFNNVDSYFIDLEMLMNEFYIETINTVQQQSVALNKLWSKQNCIKFYQSNISIQAYQIFGYYYYIIHLDSSIQKAEYLSTSKTLERFSEDRRKSEQSQNFQISHLNMSFEEAQPGTINQISIQSREGYSEKSYIQNKNNDLYAVQEVQQEYVECKVDQILFVLSPNKSTSKLIDNQRERFMQYSSQQDYYTINTSQKQNKQNQSNDQNEQNFQGDLIIDKLFRDSLKSTEFGISNSEVIKKYELLSRLTKVKTPKILKITISTIIIFILIQTICLSLVISILHSDILQFISDIEIIALHASIQGPHDLFFSMRNTISAYQQMGREGYIPNSIVPNLTAPYEKNLGYGYYELRDSFYKQLDNEYLRNFLDGESMELLFMKNNDTQNYAIEIKTFRECLFIILQYQYAQMRVLQNKLSASGQPFQVFLFSNYYNIQDKLENITNDILTFSKTRSREVGQKWNQISISFSILILIIALIIVFQIHQYYKLYDKFFQLLNFVDKQKISFEIDKLNQLLKQIMINYEYIYSYQFDLKYQEQLMQNYTALNKIQNNKKSIENNQQIKITRRNFLIAWTIIACIFQAYIIVTQIKTNEYINKYEDTADFYFMIQNLKFRSGSMYMYREHLFRFKNFTYLTAFDLHRAYELIDKAQKNVQEYLDLTSSFQQNKYLLSDEFISFFQYQQTNDLCQFIDQIYQDFMSLYCEKSFDGLLKQGSIAVLNFMSHQIKNQQAVNNFTKRVDVNLYELEGSQIVLRSFFRISDEFQIGLRLITTAQNQFTLIITIIFISYLTIFLYITFFIVKKSLIKEYALLRKIVYLIPQQIILGDESFERFLKQLALTQELK</sequence>
<evidence type="ECO:0008006" key="5">
    <source>
        <dbReference type="Google" id="ProtNLM"/>
    </source>
</evidence>
<feature type="transmembrane region" description="Helical" evidence="2">
    <location>
        <begin position="37"/>
        <end position="56"/>
    </location>
</feature>
<gene>
    <name evidence="3" type="ORF">PSON_ATCC_30995.1.T0520276</name>
</gene>
<feature type="transmembrane region" description="Helical" evidence="2">
    <location>
        <begin position="1409"/>
        <end position="1426"/>
    </location>
</feature>
<dbReference type="Proteomes" id="UP000692954">
    <property type="component" value="Unassembled WGS sequence"/>
</dbReference>
<feature type="transmembrane region" description="Helical" evidence="2">
    <location>
        <begin position="1098"/>
        <end position="1124"/>
    </location>
</feature>
<evidence type="ECO:0000256" key="1">
    <source>
        <dbReference type="SAM" id="MobiDB-lite"/>
    </source>
</evidence>
<protein>
    <recommendedName>
        <fullName evidence="5">Transmembrane protein</fullName>
    </recommendedName>
</protein>
<keyword evidence="2" id="KW-0812">Transmembrane</keyword>
<feature type="transmembrane region" description="Helical" evidence="2">
    <location>
        <begin position="209"/>
        <end position="228"/>
    </location>
</feature>
<feature type="region of interest" description="Disordered" evidence="1">
    <location>
        <begin position="466"/>
        <end position="485"/>
    </location>
</feature>
<evidence type="ECO:0000313" key="3">
    <source>
        <dbReference type="EMBL" id="CAD8088286.1"/>
    </source>
</evidence>
<name>A0A8S1ND94_9CILI</name>
<reference evidence="3" key="1">
    <citation type="submission" date="2021-01" db="EMBL/GenBank/DDBJ databases">
        <authorList>
            <consortium name="Genoscope - CEA"/>
            <person name="William W."/>
        </authorList>
    </citation>
    <scope>NUCLEOTIDE SEQUENCE</scope>
</reference>
<keyword evidence="2" id="KW-1133">Transmembrane helix</keyword>
<feature type="transmembrane region" description="Helical" evidence="2">
    <location>
        <begin position="1616"/>
        <end position="1639"/>
    </location>
</feature>
<feature type="transmembrane region" description="Helical" evidence="2">
    <location>
        <begin position="94"/>
        <end position="112"/>
    </location>
</feature>
<feature type="transmembrane region" description="Helical" evidence="2">
    <location>
        <begin position="132"/>
        <end position="154"/>
    </location>
</feature>
<dbReference type="OrthoDB" id="299008at2759"/>
<accession>A0A8S1ND94</accession>
<feature type="transmembrane region" description="Helical" evidence="2">
    <location>
        <begin position="266"/>
        <end position="287"/>
    </location>
</feature>
<dbReference type="EMBL" id="CAJJDN010000052">
    <property type="protein sequence ID" value="CAD8088286.1"/>
    <property type="molecule type" value="Genomic_DNA"/>
</dbReference>
<evidence type="ECO:0000313" key="4">
    <source>
        <dbReference type="Proteomes" id="UP000692954"/>
    </source>
</evidence>
<keyword evidence="2" id="KW-0472">Membrane</keyword>
<dbReference type="InterPro" id="IPR052994">
    <property type="entry name" value="Tiny_macrocysts_regulators"/>
</dbReference>
<feature type="compositionally biased region" description="Polar residues" evidence="1">
    <location>
        <begin position="466"/>
        <end position="482"/>
    </location>
</feature>